<evidence type="ECO:0000313" key="3">
    <source>
        <dbReference type="Proteomes" id="UP001249851"/>
    </source>
</evidence>
<organism evidence="2 3">
    <name type="scientific">Acropora cervicornis</name>
    <name type="common">Staghorn coral</name>
    <dbReference type="NCBI Taxonomy" id="6130"/>
    <lineage>
        <taxon>Eukaryota</taxon>
        <taxon>Metazoa</taxon>
        <taxon>Cnidaria</taxon>
        <taxon>Anthozoa</taxon>
        <taxon>Hexacorallia</taxon>
        <taxon>Scleractinia</taxon>
        <taxon>Astrocoeniina</taxon>
        <taxon>Acroporidae</taxon>
        <taxon>Acropora</taxon>
    </lineage>
</organism>
<gene>
    <name evidence="2" type="ORF">P5673_019232</name>
</gene>
<comment type="caution">
    <text evidence="2">The sequence shown here is derived from an EMBL/GenBank/DDBJ whole genome shotgun (WGS) entry which is preliminary data.</text>
</comment>
<evidence type="ECO:0000313" key="2">
    <source>
        <dbReference type="EMBL" id="KAK2558515.1"/>
    </source>
</evidence>
<dbReference type="InterPro" id="IPR017850">
    <property type="entry name" value="Alkaline_phosphatase_core_sf"/>
</dbReference>
<dbReference type="Gene3D" id="3.40.720.10">
    <property type="entry name" value="Alkaline Phosphatase, subunit A"/>
    <property type="match status" value="1"/>
</dbReference>
<accession>A0AAD9V2M4</accession>
<protein>
    <submittedName>
        <fullName evidence="2">Uncharacterized protein</fullName>
    </submittedName>
</protein>
<reference evidence="2" key="2">
    <citation type="journal article" date="2023" name="Science">
        <title>Genomic signatures of disease resistance in endangered staghorn corals.</title>
        <authorList>
            <person name="Vollmer S.V."/>
            <person name="Selwyn J.D."/>
            <person name="Despard B.A."/>
            <person name="Roesel C.L."/>
        </authorList>
    </citation>
    <scope>NUCLEOTIDE SEQUENCE</scope>
    <source>
        <strain evidence="2">K2</strain>
    </source>
</reference>
<evidence type="ECO:0000256" key="1">
    <source>
        <dbReference type="SAM" id="MobiDB-lite"/>
    </source>
</evidence>
<reference evidence="2" key="1">
    <citation type="journal article" date="2023" name="G3 (Bethesda)">
        <title>Whole genome assembly and annotation of the endangered Caribbean coral Acropora cervicornis.</title>
        <authorList>
            <person name="Selwyn J.D."/>
            <person name="Vollmer S.V."/>
        </authorList>
    </citation>
    <scope>NUCLEOTIDE SEQUENCE</scope>
    <source>
        <strain evidence="2">K2</strain>
    </source>
</reference>
<dbReference type="Proteomes" id="UP001249851">
    <property type="component" value="Unassembled WGS sequence"/>
</dbReference>
<sequence>MGAGLKKGKGLGDRAMGSGTARYKKQEVVTSLRGKANVGLFPLVMTGGLKFKEITHNAALCDVAPTALDVMGLPIPKDMTGQSLLAK</sequence>
<dbReference type="SUPFAM" id="SSF53649">
    <property type="entry name" value="Alkaline phosphatase-like"/>
    <property type="match status" value="1"/>
</dbReference>
<keyword evidence="3" id="KW-1185">Reference proteome</keyword>
<feature type="region of interest" description="Disordered" evidence="1">
    <location>
        <begin position="1"/>
        <end position="23"/>
    </location>
</feature>
<proteinExistence type="predicted"/>
<dbReference type="EMBL" id="JARQWQ010000044">
    <property type="protein sequence ID" value="KAK2558515.1"/>
    <property type="molecule type" value="Genomic_DNA"/>
</dbReference>
<name>A0AAD9V2M4_ACRCE</name>
<dbReference type="AlphaFoldDB" id="A0AAD9V2M4"/>